<dbReference type="EMBL" id="CAKLCB010000390">
    <property type="protein sequence ID" value="CAH0522498.1"/>
    <property type="molecule type" value="Genomic_DNA"/>
</dbReference>
<evidence type="ECO:0000256" key="4">
    <source>
        <dbReference type="ARBA" id="ARBA00022771"/>
    </source>
</evidence>
<dbReference type="GO" id="GO:0016887">
    <property type="term" value="F:ATP hydrolysis activity"/>
    <property type="evidence" value="ECO:0007669"/>
    <property type="project" value="InterPro"/>
</dbReference>
<keyword evidence="5" id="KW-0862">Zinc</keyword>
<dbReference type="EMBL" id="CAKKTJ010000334">
    <property type="protein sequence ID" value="CAH0482404.1"/>
    <property type="molecule type" value="Genomic_DNA"/>
</dbReference>
<keyword evidence="2" id="KW-0963">Cytoplasm</keyword>
<name>A0AAU9L912_9STRA</name>
<dbReference type="AlphaFoldDB" id="A0AAU9L912"/>
<evidence type="ECO:0000256" key="6">
    <source>
        <dbReference type="ARBA" id="ARBA00022859"/>
    </source>
</evidence>
<evidence type="ECO:0000313" key="9">
    <source>
        <dbReference type="EMBL" id="CAH0522498.1"/>
    </source>
</evidence>
<dbReference type="GO" id="GO:0004842">
    <property type="term" value="F:ubiquitin-protein transferase activity"/>
    <property type="evidence" value="ECO:0007669"/>
    <property type="project" value="InterPro"/>
</dbReference>
<comment type="subcellular location">
    <subcellularLocation>
        <location evidence="1">Cytoplasm</location>
    </subcellularLocation>
</comment>
<dbReference type="Proteomes" id="UP001158986">
    <property type="component" value="Unassembled WGS sequence"/>
</dbReference>
<dbReference type="InterPro" id="IPR046439">
    <property type="entry name" value="ZF_RZ_dom"/>
</dbReference>
<feature type="domain" description="RZ-type" evidence="7">
    <location>
        <begin position="279"/>
        <end position="351"/>
    </location>
</feature>
<keyword evidence="3" id="KW-0479">Metal-binding</keyword>
<keyword evidence="10" id="KW-1185">Reference proteome</keyword>
<evidence type="ECO:0000313" key="11">
    <source>
        <dbReference type="Proteomes" id="UP001160483"/>
    </source>
</evidence>
<evidence type="ECO:0000313" key="8">
    <source>
        <dbReference type="EMBL" id="CAH0482404.1"/>
    </source>
</evidence>
<dbReference type="Pfam" id="PF20173">
    <property type="entry name" value="ZnF_RZ-type"/>
    <property type="match status" value="1"/>
</dbReference>
<dbReference type="GO" id="GO:0002376">
    <property type="term" value="P:immune system process"/>
    <property type="evidence" value="ECO:0007669"/>
    <property type="project" value="UniProtKB-KW"/>
</dbReference>
<dbReference type="PROSITE" id="PS51981">
    <property type="entry name" value="ZF_RZ"/>
    <property type="match status" value="1"/>
</dbReference>
<organism evidence="8 11">
    <name type="scientific">Peronospora belbahrii</name>
    <dbReference type="NCBI Taxonomy" id="622444"/>
    <lineage>
        <taxon>Eukaryota</taxon>
        <taxon>Sar</taxon>
        <taxon>Stramenopiles</taxon>
        <taxon>Oomycota</taxon>
        <taxon>Peronosporomycetes</taxon>
        <taxon>Peronosporales</taxon>
        <taxon>Peronosporaceae</taxon>
        <taxon>Peronospora</taxon>
    </lineage>
</organism>
<comment type="caution">
    <text evidence="8">The sequence shown here is derived from an EMBL/GenBank/DDBJ whole genome shotgun (WGS) entry which is preliminary data.</text>
</comment>
<dbReference type="InterPro" id="IPR031248">
    <property type="entry name" value="RNF213"/>
</dbReference>
<gene>
    <name evidence="9" type="ORF">PBS001_LOCUS8928</name>
    <name evidence="8" type="ORF">PBS003_LOCUS8998</name>
</gene>
<evidence type="ECO:0000256" key="1">
    <source>
        <dbReference type="ARBA" id="ARBA00004496"/>
    </source>
</evidence>
<dbReference type="GO" id="GO:0005737">
    <property type="term" value="C:cytoplasm"/>
    <property type="evidence" value="ECO:0007669"/>
    <property type="project" value="UniProtKB-SubCell"/>
</dbReference>
<sequence>MGTLDGTLHMSMYYDSKGNPRGALPGGYLDMPQCPNCKKPIRGLRRYGRVTKRAAIDAADKNFISHAQRRLSNLQERTNAMIVKDDLTHFKTLRHDLNSFRNTVQRPPCQKIFEASVALITKNKGGQGGGDVDIDMSTLPVPKSAFPYLGYYNLLSAQLSLLDTSALQMRAEQYARQAVKEFGKASFSLQTQEARLVLTQILLAKLETRLDDTVKTEQGRIERQERILQLASEPNTLLDKLEASGASFLAKHGNDVQEFRQKLLSVVQRARNATFYQSVSMEEKRAIKLAMQTEFRGSGHWYRCVNGHSYAIGECGAAMEQSRCPECNALVGGTNHSFVQGTERDEQMDLM</sequence>
<keyword evidence="6" id="KW-0391">Immunity</keyword>
<evidence type="ECO:0000313" key="10">
    <source>
        <dbReference type="Proteomes" id="UP001158986"/>
    </source>
</evidence>
<dbReference type="GO" id="GO:0008270">
    <property type="term" value="F:zinc ion binding"/>
    <property type="evidence" value="ECO:0007669"/>
    <property type="project" value="UniProtKB-KW"/>
</dbReference>
<accession>A0AAU9L912</accession>
<dbReference type="PANTHER" id="PTHR22605:SF1">
    <property type="entry name" value="RZ-TYPE DOMAIN-CONTAINING PROTEIN"/>
    <property type="match status" value="1"/>
</dbReference>
<proteinExistence type="predicted"/>
<reference evidence="8 10" key="1">
    <citation type="submission" date="2021-11" db="EMBL/GenBank/DDBJ databases">
        <authorList>
            <person name="Islam A."/>
            <person name="Islam S."/>
            <person name="Flora M.S."/>
            <person name="Rahman M."/>
            <person name="Ziaur R.M."/>
            <person name="Epstein J.H."/>
            <person name="Hassan M."/>
            <person name="Klassen M."/>
            <person name="Woodard K."/>
            <person name="Webb A."/>
            <person name="Webby R.J."/>
            <person name="El Zowalaty M.E."/>
        </authorList>
    </citation>
    <scope>NUCLEOTIDE SEQUENCE</scope>
    <source>
        <strain evidence="9">Pbs1</strain>
        <strain evidence="8">Pbs3</strain>
    </source>
</reference>
<evidence type="ECO:0000256" key="3">
    <source>
        <dbReference type="ARBA" id="ARBA00022723"/>
    </source>
</evidence>
<dbReference type="Proteomes" id="UP001160483">
    <property type="component" value="Unassembled WGS sequence"/>
</dbReference>
<dbReference type="PANTHER" id="PTHR22605">
    <property type="entry name" value="RZ-TYPE DOMAIN-CONTAINING PROTEIN"/>
    <property type="match status" value="1"/>
</dbReference>
<evidence type="ECO:0000259" key="7">
    <source>
        <dbReference type="PROSITE" id="PS51981"/>
    </source>
</evidence>
<evidence type="ECO:0000256" key="5">
    <source>
        <dbReference type="ARBA" id="ARBA00022833"/>
    </source>
</evidence>
<evidence type="ECO:0000256" key="2">
    <source>
        <dbReference type="ARBA" id="ARBA00022490"/>
    </source>
</evidence>
<keyword evidence="4" id="KW-0863">Zinc-finger</keyword>
<protein>
    <recommendedName>
        <fullName evidence="7">RZ-type domain-containing protein</fullName>
    </recommendedName>
</protein>